<proteinExistence type="predicted"/>
<protein>
    <submittedName>
        <fullName evidence="2">Uncharacterized protein</fullName>
    </submittedName>
</protein>
<evidence type="ECO:0000313" key="3">
    <source>
        <dbReference type="Proteomes" id="UP000703661"/>
    </source>
</evidence>
<evidence type="ECO:0000256" key="1">
    <source>
        <dbReference type="SAM" id="MobiDB-lite"/>
    </source>
</evidence>
<sequence>MSDSPLNTEHNTVASTSGRQTEASGSGDNTQQTPTQTPSNVLPFVIYGDPESDQESAVRAKNSPPAPRTPEGRRRFKERMKHITSSSMEPRRVLGDYRRTTEVQLVLLREEILILQGNINDLMLRDDRAIDHKIVYDMCSERLTQLQAQEVSWEKELRRVRYESLLN</sequence>
<accession>A0A9P6SVT2</accession>
<feature type="non-terminal residue" evidence="2">
    <location>
        <position position="167"/>
    </location>
</feature>
<comment type="caution">
    <text evidence="2">The sequence shown here is derived from an EMBL/GenBank/DDBJ whole genome shotgun (WGS) entry which is preliminary data.</text>
</comment>
<organism evidence="2 3">
    <name type="scientific">Entomortierella chlamydospora</name>
    <dbReference type="NCBI Taxonomy" id="101097"/>
    <lineage>
        <taxon>Eukaryota</taxon>
        <taxon>Fungi</taxon>
        <taxon>Fungi incertae sedis</taxon>
        <taxon>Mucoromycota</taxon>
        <taxon>Mortierellomycotina</taxon>
        <taxon>Mortierellomycetes</taxon>
        <taxon>Mortierellales</taxon>
        <taxon>Mortierellaceae</taxon>
        <taxon>Entomortierella</taxon>
    </lineage>
</organism>
<keyword evidence="3" id="KW-1185">Reference proteome</keyword>
<feature type="compositionally biased region" description="Polar residues" evidence="1">
    <location>
        <begin position="1"/>
        <end position="29"/>
    </location>
</feature>
<feature type="region of interest" description="Disordered" evidence="1">
    <location>
        <begin position="1"/>
        <end position="82"/>
    </location>
</feature>
<name>A0A9P6SVT2_9FUNG</name>
<dbReference type="AlphaFoldDB" id="A0A9P6SVT2"/>
<dbReference type="Proteomes" id="UP000703661">
    <property type="component" value="Unassembled WGS sequence"/>
</dbReference>
<evidence type="ECO:0000313" key="2">
    <source>
        <dbReference type="EMBL" id="KAG0007272.1"/>
    </source>
</evidence>
<dbReference type="EMBL" id="JAAAID010002438">
    <property type="protein sequence ID" value="KAG0007272.1"/>
    <property type="molecule type" value="Genomic_DNA"/>
</dbReference>
<reference evidence="2" key="1">
    <citation type="journal article" date="2020" name="Fungal Divers.">
        <title>Resolving the Mortierellaceae phylogeny through synthesis of multi-gene phylogenetics and phylogenomics.</title>
        <authorList>
            <person name="Vandepol N."/>
            <person name="Liber J."/>
            <person name="Desiro A."/>
            <person name="Na H."/>
            <person name="Kennedy M."/>
            <person name="Barry K."/>
            <person name="Grigoriev I.V."/>
            <person name="Miller A.N."/>
            <person name="O'Donnell K."/>
            <person name="Stajich J.E."/>
            <person name="Bonito G."/>
        </authorList>
    </citation>
    <scope>NUCLEOTIDE SEQUENCE</scope>
    <source>
        <strain evidence="2">NRRL 2769</strain>
    </source>
</reference>
<gene>
    <name evidence="2" type="ORF">BGZ80_004868</name>
</gene>